<dbReference type="SMART" id="SM00220">
    <property type="entry name" value="S_TKc"/>
    <property type="match status" value="1"/>
</dbReference>
<dbReference type="STRING" id="1537102.L1LDA0"/>
<dbReference type="InterPro" id="IPR011009">
    <property type="entry name" value="Kinase-like_dom_sf"/>
</dbReference>
<dbReference type="GeneID" id="15802837"/>
<feature type="domain" description="Protein kinase" evidence="1">
    <location>
        <begin position="1"/>
        <end position="345"/>
    </location>
</feature>
<protein>
    <recommendedName>
        <fullName evidence="1">Protein kinase domain-containing protein</fullName>
    </recommendedName>
</protein>
<sequence>MYVYGNLFSYILQLEKQLSNLQSQEDDFDESDDNRSAIADKGRYRCFAKLLLNPYIIRNNSCVNEKHRSGDVEYQLDTLLDEVEDIKDHTERYWIDMDIDRKDYEGALNIITVSKILRKKKPFIDTWCLLYVTPEMRNGSVENYLKNLPNRFDIYQLEDDLLRNNLRQQITLLTYMERKKIAHNNIKPSNVLISQDGLKLLLSDFCPKTLFIERCYKVNQGKLNMHSFISPELMLLLADKIPFNSPELSNDIVANLNRFQHLDFAERIDAFLHKNDVFCLGLVYYHLLTLTIPKMDEQLVYQDMIDDLNKLRDTRDMGLIDMVLRMLQFDPSFRPSWAELLEDFE</sequence>
<proteinExistence type="predicted"/>
<dbReference type="PANTHER" id="PTHR24362:SF309">
    <property type="entry name" value="PROTEIN KINASE DOMAIN-CONTAINING PROTEIN"/>
    <property type="match status" value="1"/>
</dbReference>
<accession>L1LDA0</accession>
<dbReference type="PANTHER" id="PTHR24362">
    <property type="entry name" value="SERINE/THREONINE-PROTEIN KINASE NEK"/>
    <property type="match status" value="1"/>
</dbReference>
<dbReference type="OrthoDB" id="4062651at2759"/>
<evidence type="ECO:0000313" key="3">
    <source>
        <dbReference type="Proteomes" id="UP000031512"/>
    </source>
</evidence>
<dbReference type="KEGG" id="beq:BEWA_052850"/>
<dbReference type="PROSITE" id="PS50011">
    <property type="entry name" value="PROTEIN_KINASE_DOM"/>
    <property type="match status" value="1"/>
</dbReference>
<dbReference type="AlphaFoldDB" id="L1LDA0"/>
<dbReference type="GO" id="GO:0005524">
    <property type="term" value="F:ATP binding"/>
    <property type="evidence" value="ECO:0007669"/>
    <property type="project" value="InterPro"/>
</dbReference>
<dbReference type="GO" id="GO:0004672">
    <property type="term" value="F:protein kinase activity"/>
    <property type="evidence" value="ECO:0007669"/>
    <property type="project" value="InterPro"/>
</dbReference>
<dbReference type="InterPro" id="IPR000719">
    <property type="entry name" value="Prot_kinase_dom"/>
</dbReference>
<dbReference type="VEuPathDB" id="PiroplasmaDB:BEWA_052850"/>
<gene>
    <name evidence="2" type="ORF">BEWA_052850</name>
</gene>
<dbReference type="SUPFAM" id="SSF56112">
    <property type="entry name" value="Protein kinase-like (PK-like)"/>
    <property type="match status" value="1"/>
</dbReference>
<dbReference type="Gene3D" id="1.10.510.10">
    <property type="entry name" value="Transferase(Phosphotransferase) domain 1"/>
    <property type="match status" value="1"/>
</dbReference>
<dbReference type="EMBL" id="ACOU01000003">
    <property type="protein sequence ID" value="EKX73230.1"/>
    <property type="molecule type" value="Genomic_DNA"/>
</dbReference>
<organism evidence="2 3">
    <name type="scientific">Theileria equi strain WA</name>
    <dbReference type="NCBI Taxonomy" id="1537102"/>
    <lineage>
        <taxon>Eukaryota</taxon>
        <taxon>Sar</taxon>
        <taxon>Alveolata</taxon>
        <taxon>Apicomplexa</taxon>
        <taxon>Aconoidasida</taxon>
        <taxon>Piroplasmida</taxon>
        <taxon>Theileriidae</taxon>
        <taxon>Theileria</taxon>
    </lineage>
</organism>
<evidence type="ECO:0000313" key="2">
    <source>
        <dbReference type="EMBL" id="EKX73230.1"/>
    </source>
</evidence>
<name>L1LDA0_THEEQ</name>
<reference evidence="2 3" key="1">
    <citation type="journal article" date="2012" name="BMC Genomics">
        <title>Comparative genomic analysis and phylogenetic position of Theileria equi.</title>
        <authorList>
            <person name="Kappmeyer L.S."/>
            <person name="Thiagarajan M."/>
            <person name="Herndon D.R."/>
            <person name="Ramsay J.D."/>
            <person name="Caler E."/>
            <person name="Djikeng A."/>
            <person name="Gillespie J.J."/>
            <person name="Lau A.O."/>
            <person name="Roalson E.H."/>
            <person name="Silva J.C."/>
            <person name="Silva M.G."/>
            <person name="Suarez C.E."/>
            <person name="Ueti M.W."/>
            <person name="Nene V.M."/>
            <person name="Mealey R.H."/>
            <person name="Knowles D.P."/>
            <person name="Brayton K.A."/>
        </authorList>
    </citation>
    <scope>NUCLEOTIDE SEQUENCE [LARGE SCALE GENOMIC DNA]</scope>
    <source>
        <strain evidence="2 3">WA</strain>
    </source>
</reference>
<dbReference type="Proteomes" id="UP000031512">
    <property type="component" value="Unassembled WGS sequence"/>
</dbReference>
<comment type="caution">
    <text evidence="2">The sequence shown here is derived from an EMBL/GenBank/DDBJ whole genome shotgun (WGS) entry which is preliminary data.</text>
</comment>
<dbReference type="RefSeq" id="XP_004832682.1">
    <property type="nucleotide sequence ID" value="XM_004832625.1"/>
</dbReference>
<evidence type="ECO:0000259" key="1">
    <source>
        <dbReference type="PROSITE" id="PS50011"/>
    </source>
</evidence>
<dbReference type="eggNOG" id="ENOG502SEW2">
    <property type="taxonomic scope" value="Eukaryota"/>
</dbReference>
<keyword evidence="3" id="KW-1185">Reference proteome</keyword>